<feature type="transmembrane region" description="Helical" evidence="1">
    <location>
        <begin position="183"/>
        <end position="200"/>
    </location>
</feature>
<evidence type="ECO:0000313" key="2">
    <source>
        <dbReference type="EMBL" id="MFC3978039.1"/>
    </source>
</evidence>
<name>A0ABV8EPQ8_9BACT</name>
<feature type="transmembrane region" description="Helical" evidence="1">
    <location>
        <begin position="233"/>
        <end position="251"/>
    </location>
</feature>
<protein>
    <submittedName>
        <fullName evidence="2">Uncharacterized protein</fullName>
    </submittedName>
</protein>
<keyword evidence="1" id="KW-0812">Transmembrane</keyword>
<evidence type="ECO:0000313" key="3">
    <source>
        <dbReference type="Proteomes" id="UP001595766"/>
    </source>
</evidence>
<evidence type="ECO:0000256" key="1">
    <source>
        <dbReference type="SAM" id="Phobius"/>
    </source>
</evidence>
<dbReference type="RefSeq" id="WP_241296177.1">
    <property type="nucleotide sequence ID" value="NZ_JAKZGR010000012.1"/>
</dbReference>
<accession>A0ABV8EPQ8</accession>
<comment type="caution">
    <text evidence="2">The sequence shown here is derived from an EMBL/GenBank/DDBJ whole genome shotgun (WGS) entry which is preliminary data.</text>
</comment>
<dbReference type="Proteomes" id="UP001595766">
    <property type="component" value="Unassembled WGS sequence"/>
</dbReference>
<reference evidence="3" key="1">
    <citation type="journal article" date="2019" name="Int. J. Syst. Evol. Microbiol.">
        <title>The Global Catalogue of Microorganisms (GCM) 10K type strain sequencing project: providing services to taxonomists for standard genome sequencing and annotation.</title>
        <authorList>
            <consortium name="The Broad Institute Genomics Platform"/>
            <consortium name="The Broad Institute Genome Sequencing Center for Infectious Disease"/>
            <person name="Wu L."/>
            <person name="Ma J."/>
        </authorList>
    </citation>
    <scope>NUCLEOTIDE SEQUENCE [LARGE SCALE GENOMIC DNA]</scope>
    <source>
        <strain evidence="3">CECT 8551</strain>
    </source>
</reference>
<sequence length="340" mass="40283">MNRNTIKIKFLKSKVKKLVSELKTRVLEHKMGVMFDFEERAKDDIKFLNTIKNLVKEYAKLKGMQFKDFIEQTQNNIGKELGQKNSDYLKRLWDEIIIETIFQEKKDELNLKLDDERIKKEIKEETEKLSVPKYLTELLNTNLNYFEGDDLLESSNSIKSKPSGSVKKRSFDSKNELKDRKKIRLIFLTSGILLTSFFLNDPELDVIFKFLLCSTFIWIGLKPSAKIQQGHRFFFFCLAVFFNPFVLLKISNETLRLTEVIISFFLIYLSFNYLEYWKLIFKSKFKALKVFVLFIIVSFLVVLVGVRFQEINRMHSRSKMKTNDMTKSDIDKIRETLLNK</sequence>
<gene>
    <name evidence="2" type="ORF">ACFOUP_16770</name>
</gene>
<dbReference type="EMBL" id="JBHSAV010000092">
    <property type="protein sequence ID" value="MFC3978039.1"/>
    <property type="molecule type" value="Genomic_DNA"/>
</dbReference>
<keyword evidence="3" id="KW-1185">Reference proteome</keyword>
<feature type="transmembrane region" description="Helical" evidence="1">
    <location>
        <begin position="257"/>
        <end position="276"/>
    </location>
</feature>
<keyword evidence="1" id="KW-1133">Transmembrane helix</keyword>
<proteinExistence type="predicted"/>
<organism evidence="2 3">
    <name type="scientific">Belliella kenyensis</name>
    <dbReference type="NCBI Taxonomy" id="1472724"/>
    <lineage>
        <taxon>Bacteria</taxon>
        <taxon>Pseudomonadati</taxon>
        <taxon>Bacteroidota</taxon>
        <taxon>Cytophagia</taxon>
        <taxon>Cytophagales</taxon>
        <taxon>Cyclobacteriaceae</taxon>
        <taxon>Belliella</taxon>
    </lineage>
</organism>
<keyword evidence="1" id="KW-0472">Membrane</keyword>
<feature type="transmembrane region" description="Helical" evidence="1">
    <location>
        <begin position="206"/>
        <end position="221"/>
    </location>
</feature>
<feature type="transmembrane region" description="Helical" evidence="1">
    <location>
        <begin position="288"/>
        <end position="308"/>
    </location>
</feature>